<dbReference type="Proteomes" id="UP000812966">
    <property type="component" value="Unassembled WGS sequence"/>
</dbReference>
<protein>
    <submittedName>
        <fullName evidence="2">Uncharacterized protein</fullName>
    </submittedName>
</protein>
<organism evidence="2 3">
    <name type="scientific">Filobasidium floriforme</name>
    <dbReference type="NCBI Taxonomy" id="5210"/>
    <lineage>
        <taxon>Eukaryota</taxon>
        <taxon>Fungi</taxon>
        <taxon>Dikarya</taxon>
        <taxon>Basidiomycota</taxon>
        <taxon>Agaricomycotina</taxon>
        <taxon>Tremellomycetes</taxon>
        <taxon>Filobasidiales</taxon>
        <taxon>Filobasidiaceae</taxon>
        <taxon>Filobasidium</taxon>
    </lineage>
</organism>
<sequence length="762" mass="82854">MKSPPVEDMFAELSSEDGEDYVVPRRNRSKIYYSRDQLLALKNSPLVKEPQGMSPASEWFIPSTVESHPSGYRSRQSPFFGETGRDAILTPGKNTKRGNGRLPGENYDGEERLSFGRGLASSGRPRNLTRRTDSGMLGRSQTTQDEHPDPITPERRTFDRTERKDRLWAKTDLKDAAEGDATIMGRFAMKGALKLQTGDEIDRRTPKQVDGREQREFRSADHSSKRTADSTWRRTTSGQVDRVAAATPRRYGHNEDEHVPEWMMDPAPTAIDATPSKQSQAGSTQSGLDEIAAYRQAMKEREERLAASIAQPGRLQDDIADRAEHQPPGLFSDLSSSHSAGSGSHPEQRTTPASFLLPQAKAKVRNDNLAASVSDPATPSGKGSRFARFFDPSASPATAHTAPIPQQTIPPAHTTRQEPVETLVDKAQGLAALLGIKPASLVKAKDTVPQSPVITTNSQATPPIPPTLGMPPIREANIDPATQSVDHMARLLGMLKTAQTAQPPSLPATPSATARSAPTAPISPNSGSRFLAAMLNGEKPKHSSSPIPPSTSLSHHDGRTAQRQLGTEMIHEPSNQATGTQVKLHGARLAQQPSEHHMAEATPTLPHERRMPAANIPRDLESPSMHFAATHIRPPGMDMMPNAPTSLMYPPQQIRPNIPEMTPAIQQQAQFWQLAGELPRGPHPPRGMPMPGPPFPPMNMPPPPVYGPYPIQNLPPGPGMPHMHPHPMGFGGHMPPGPPPHTMTPDAMSSNLMAMLQNRPQA</sequence>
<feature type="compositionally biased region" description="Polar residues" evidence="1">
    <location>
        <begin position="275"/>
        <end position="287"/>
    </location>
</feature>
<feature type="region of interest" description="Disordered" evidence="1">
    <location>
        <begin position="391"/>
        <end position="412"/>
    </location>
</feature>
<feature type="region of interest" description="Disordered" evidence="1">
    <location>
        <begin position="498"/>
        <end position="561"/>
    </location>
</feature>
<accession>A0A8K0NRB4</accession>
<comment type="caution">
    <text evidence="2">The sequence shown here is derived from an EMBL/GenBank/DDBJ whole genome shotgun (WGS) entry which is preliminary data.</text>
</comment>
<reference evidence="2" key="1">
    <citation type="submission" date="2020-04" db="EMBL/GenBank/DDBJ databases">
        <title>Analysis of mating type loci in Filobasidium floriforme.</title>
        <authorList>
            <person name="Nowrousian M."/>
        </authorList>
    </citation>
    <scope>NUCLEOTIDE SEQUENCE</scope>
    <source>
        <strain evidence="2">CBS 6242</strain>
    </source>
</reference>
<keyword evidence="3" id="KW-1185">Reference proteome</keyword>
<feature type="region of interest" description="Disordered" evidence="1">
    <location>
        <begin position="197"/>
        <end position="287"/>
    </location>
</feature>
<feature type="compositionally biased region" description="Low complexity" evidence="1">
    <location>
        <begin position="392"/>
        <end position="405"/>
    </location>
</feature>
<name>A0A8K0NRB4_9TREE</name>
<evidence type="ECO:0000313" key="3">
    <source>
        <dbReference type="Proteomes" id="UP000812966"/>
    </source>
</evidence>
<evidence type="ECO:0000313" key="2">
    <source>
        <dbReference type="EMBL" id="KAG7553621.1"/>
    </source>
</evidence>
<feature type="compositionally biased region" description="Basic and acidic residues" evidence="1">
    <location>
        <begin position="144"/>
        <end position="163"/>
    </location>
</feature>
<feature type="compositionally biased region" description="Low complexity" evidence="1">
    <location>
        <begin position="498"/>
        <end position="524"/>
    </location>
</feature>
<dbReference type="AlphaFoldDB" id="A0A8K0NRB4"/>
<feature type="compositionally biased region" description="Basic and acidic residues" evidence="1">
    <location>
        <begin position="200"/>
        <end position="232"/>
    </location>
</feature>
<feature type="compositionally biased region" description="Low complexity" evidence="1">
    <location>
        <begin position="335"/>
        <end position="345"/>
    </location>
</feature>
<dbReference type="EMBL" id="JABELV010000051">
    <property type="protein sequence ID" value="KAG7553621.1"/>
    <property type="molecule type" value="Genomic_DNA"/>
</dbReference>
<gene>
    <name evidence="2" type="ORF">FFLO_02976</name>
</gene>
<feature type="region of interest" description="Disordered" evidence="1">
    <location>
        <begin position="66"/>
        <end position="163"/>
    </location>
</feature>
<proteinExistence type="predicted"/>
<feature type="region of interest" description="Disordered" evidence="1">
    <location>
        <begin position="324"/>
        <end position="351"/>
    </location>
</feature>
<evidence type="ECO:0000256" key="1">
    <source>
        <dbReference type="SAM" id="MobiDB-lite"/>
    </source>
</evidence>